<evidence type="ECO:0000313" key="3">
    <source>
        <dbReference type="Proteomes" id="UP000177092"/>
    </source>
</evidence>
<comment type="caution">
    <text evidence="2">The sequence shown here is derived from an EMBL/GenBank/DDBJ whole genome shotgun (WGS) entry which is preliminary data.</text>
</comment>
<organism evidence="2 3">
    <name type="scientific">Candidatus Gottesmanbacteria bacterium RIFCSPHIGHO2_02_FULL_40_13</name>
    <dbReference type="NCBI Taxonomy" id="1798384"/>
    <lineage>
        <taxon>Bacteria</taxon>
        <taxon>Candidatus Gottesmaniibacteriota</taxon>
    </lineage>
</organism>
<evidence type="ECO:0008006" key="4">
    <source>
        <dbReference type="Google" id="ProtNLM"/>
    </source>
</evidence>
<dbReference type="AlphaFoldDB" id="A0A1F6A5B5"/>
<evidence type="ECO:0000313" key="2">
    <source>
        <dbReference type="EMBL" id="OGG19823.1"/>
    </source>
</evidence>
<dbReference type="InterPro" id="IPR036165">
    <property type="entry name" value="YefM-like_sf"/>
</dbReference>
<reference evidence="2 3" key="1">
    <citation type="journal article" date="2016" name="Nat. Commun.">
        <title>Thousands of microbial genomes shed light on interconnected biogeochemical processes in an aquifer system.</title>
        <authorList>
            <person name="Anantharaman K."/>
            <person name="Brown C.T."/>
            <person name="Hug L.A."/>
            <person name="Sharon I."/>
            <person name="Castelle C.J."/>
            <person name="Probst A.J."/>
            <person name="Thomas B.C."/>
            <person name="Singh A."/>
            <person name="Wilkins M.J."/>
            <person name="Karaoz U."/>
            <person name="Brodie E.L."/>
            <person name="Williams K.H."/>
            <person name="Hubbard S.S."/>
            <person name="Banfield J.F."/>
        </authorList>
    </citation>
    <scope>NUCLEOTIDE SEQUENCE [LARGE SCALE GENOMIC DNA]</scope>
</reference>
<dbReference type="STRING" id="1798384.A3D03_01010"/>
<comment type="similarity">
    <text evidence="1">Belongs to the phD/YefM antitoxin family.</text>
</comment>
<accession>A0A1F6A5B5</accession>
<proteinExistence type="inferred from homology"/>
<protein>
    <recommendedName>
        <fullName evidence="4">Antitoxin</fullName>
    </recommendedName>
</protein>
<sequence length="84" mass="9879">MNTNLDTFSITDLRHKTNIVLRNAKNKGVSYLFRHSKAEAALVDIAYLNALQKTYEDYLDTLEFDQTVRLKRIPLKEHLKKTRK</sequence>
<gene>
    <name evidence="2" type="ORF">A3D03_01010</name>
</gene>
<dbReference type="EMBL" id="MFJN01000069">
    <property type="protein sequence ID" value="OGG19823.1"/>
    <property type="molecule type" value="Genomic_DNA"/>
</dbReference>
<evidence type="ECO:0000256" key="1">
    <source>
        <dbReference type="ARBA" id="ARBA00009981"/>
    </source>
</evidence>
<name>A0A1F6A5B5_9BACT</name>
<dbReference type="Proteomes" id="UP000177092">
    <property type="component" value="Unassembled WGS sequence"/>
</dbReference>
<dbReference type="SUPFAM" id="SSF143120">
    <property type="entry name" value="YefM-like"/>
    <property type="match status" value="1"/>
</dbReference>